<accession>A0A0G1DI78</accession>
<dbReference type="Proteomes" id="UP000034894">
    <property type="component" value="Unassembled WGS sequence"/>
</dbReference>
<dbReference type="EMBL" id="LCFP01000008">
    <property type="protein sequence ID" value="KKS97540.1"/>
    <property type="molecule type" value="Genomic_DNA"/>
</dbReference>
<proteinExistence type="predicted"/>
<evidence type="ECO:0000313" key="2">
    <source>
        <dbReference type="Proteomes" id="UP000034894"/>
    </source>
</evidence>
<protein>
    <submittedName>
        <fullName evidence="1">Uncharacterized protein</fullName>
    </submittedName>
</protein>
<comment type="caution">
    <text evidence="1">The sequence shown here is derived from an EMBL/GenBank/DDBJ whole genome shotgun (WGS) entry which is preliminary data.</text>
</comment>
<reference evidence="1 2" key="1">
    <citation type="journal article" date="2015" name="Nature">
        <title>rRNA introns, odd ribosomes, and small enigmatic genomes across a large radiation of phyla.</title>
        <authorList>
            <person name="Brown C.T."/>
            <person name="Hug L.A."/>
            <person name="Thomas B.C."/>
            <person name="Sharon I."/>
            <person name="Castelle C.J."/>
            <person name="Singh A."/>
            <person name="Wilkins M.J."/>
            <person name="Williams K.H."/>
            <person name="Banfield J.F."/>
        </authorList>
    </citation>
    <scope>NUCLEOTIDE SEQUENCE [LARGE SCALE GENOMIC DNA]</scope>
</reference>
<dbReference type="STRING" id="1618443.UV73_C0008G0060"/>
<dbReference type="AlphaFoldDB" id="A0A0G1DI78"/>
<name>A0A0G1DI78_9BACT</name>
<organism evidence="1 2">
    <name type="scientific">Candidatus Gottesmanbacteria bacterium GW2011_GWA2_43_14</name>
    <dbReference type="NCBI Taxonomy" id="1618443"/>
    <lineage>
        <taxon>Bacteria</taxon>
        <taxon>Candidatus Gottesmaniibacteriota</taxon>
    </lineage>
</organism>
<evidence type="ECO:0000313" key="1">
    <source>
        <dbReference type="EMBL" id="KKS97540.1"/>
    </source>
</evidence>
<gene>
    <name evidence="1" type="ORF">UV73_C0008G0060</name>
</gene>
<sequence>MGKEEKTGQEQKNLLSFQLYTPLRSDRLAVFIRDPQRPSIYHYREVTITSRRTFPLPFIRKEKEIWDTLIFEADIPIPVDAQDLQKHLKTVILHEANGNSGGDPAVVAVAKYHGGNHIELDELVRQTAMEFKQRIIEARQQL</sequence>